<accession>A0AAW0GUH4</accession>
<feature type="domain" description="BRCT" evidence="2">
    <location>
        <begin position="322"/>
        <end position="416"/>
    </location>
</feature>
<feature type="region of interest" description="Disordered" evidence="1">
    <location>
        <begin position="568"/>
        <end position="641"/>
    </location>
</feature>
<feature type="compositionally biased region" description="Polar residues" evidence="1">
    <location>
        <begin position="568"/>
        <end position="598"/>
    </location>
</feature>
<evidence type="ECO:0000313" key="3">
    <source>
        <dbReference type="EMBL" id="KAK7694744.1"/>
    </source>
</evidence>
<gene>
    <name evidence="3" type="ORF">QCA50_001932</name>
</gene>
<feature type="region of interest" description="Disordered" evidence="1">
    <location>
        <begin position="239"/>
        <end position="323"/>
    </location>
</feature>
<keyword evidence="4" id="KW-1185">Reference proteome</keyword>
<comment type="caution">
    <text evidence="3">The sequence shown here is derived from an EMBL/GenBank/DDBJ whole genome shotgun (WGS) entry which is preliminary data.</text>
</comment>
<evidence type="ECO:0000313" key="4">
    <source>
        <dbReference type="Proteomes" id="UP001385951"/>
    </source>
</evidence>
<dbReference type="InterPro" id="IPR001357">
    <property type="entry name" value="BRCT_dom"/>
</dbReference>
<evidence type="ECO:0000256" key="1">
    <source>
        <dbReference type="SAM" id="MobiDB-lite"/>
    </source>
</evidence>
<reference evidence="3 4" key="1">
    <citation type="submission" date="2022-09" db="EMBL/GenBank/DDBJ databases">
        <authorList>
            <person name="Palmer J.M."/>
        </authorList>
    </citation>
    <scope>NUCLEOTIDE SEQUENCE [LARGE SCALE GENOMIC DNA]</scope>
    <source>
        <strain evidence="3 4">DSM 7382</strain>
    </source>
</reference>
<protein>
    <recommendedName>
        <fullName evidence="2">BRCT domain-containing protein</fullName>
    </recommendedName>
</protein>
<feature type="compositionally biased region" description="Basic and acidic residues" evidence="1">
    <location>
        <begin position="439"/>
        <end position="448"/>
    </location>
</feature>
<feature type="region of interest" description="Disordered" evidence="1">
    <location>
        <begin position="116"/>
        <end position="143"/>
    </location>
</feature>
<dbReference type="Proteomes" id="UP001385951">
    <property type="component" value="Unassembled WGS sequence"/>
</dbReference>
<dbReference type="SUPFAM" id="SSF52113">
    <property type="entry name" value="BRCT domain"/>
    <property type="match status" value="1"/>
</dbReference>
<name>A0AAW0GUH4_9APHY</name>
<dbReference type="Gene3D" id="3.40.50.10190">
    <property type="entry name" value="BRCT domain"/>
    <property type="match status" value="1"/>
</dbReference>
<feature type="compositionally biased region" description="Pro residues" evidence="1">
    <location>
        <begin position="612"/>
        <end position="621"/>
    </location>
</feature>
<sequence>MNPVWSQNPSSSQSTSQPPVFVDENGHALHIFIQVELEGRPRLIRSIRAAGATISSNPENARIFLVDPESTEGQHVIADWGSAGGHAVLHLDWVRECLDRGFAMLARDNWGGHRLFGEDGPPANDEVTNATQKSPLPTPRQTPVSNTPPIGSIHPPLIQGIPIPQSTPFQFGTNGNIPMSQPSTPMVPQFIPNAFPPVNPQVNIQVPANLAQTVMDMISRNMMPNMVPQVPQQFPLGFPSNHNYFPPPPLPQQFADPVRSRSASYTTADYPDSRAITPSQSLPVNGSQPTDTVERARKRVRYSEPSRSASVASDRAGKKKSRRARLFTDAHGEALGFVVQVDLRNRMEVVQNIKSHGGAIRADIQDADYVVLAHQSTTFMNLYVTANALNKPSVQPAFIHDCVDQGKILDPDLYAFETVPQKPKRGRPALHANPPVKTPKKEKMEVKPKPTPSPSKKASSSKKVKQSTSPRKGNRTPSPAPPTKAVAFAGGKNRFTEPELAYCLSYAAILYKRDPGISWNAVVGKIAAKMPQHSRASWLQTLSKNRGPYEELQKKAAIQYRKMQAQKQAQDFAEEQSQGQASDEMVQSSVNTPAQSETPSPPVPQSHERSGSPPPPPPSTTPPDFESDEFRAIIQSLADGLADDKSDEDVWIAMSHEHPYHTARGWRDYWDMYSEWIQPEVERRMR</sequence>
<proteinExistence type="predicted"/>
<organism evidence="3 4">
    <name type="scientific">Cerrena zonata</name>
    <dbReference type="NCBI Taxonomy" id="2478898"/>
    <lineage>
        <taxon>Eukaryota</taxon>
        <taxon>Fungi</taxon>
        <taxon>Dikarya</taxon>
        <taxon>Basidiomycota</taxon>
        <taxon>Agaricomycotina</taxon>
        <taxon>Agaricomycetes</taxon>
        <taxon>Polyporales</taxon>
        <taxon>Cerrenaceae</taxon>
        <taxon>Cerrena</taxon>
    </lineage>
</organism>
<feature type="region of interest" description="Disordered" evidence="1">
    <location>
        <begin position="419"/>
        <end position="485"/>
    </location>
</feature>
<dbReference type="AlphaFoldDB" id="A0AAW0GUH4"/>
<feature type="compositionally biased region" description="Polar residues" evidence="1">
    <location>
        <begin position="276"/>
        <end position="291"/>
    </location>
</feature>
<evidence type="ECO:0000259" key="2">
    <source>
        <dbReference type="PROSITE" id="PS50172"/>
    </source>
</evidence>
<dbReference type="PROSITE" id="PS50172">
    <property type="entry name" value="BRCT"/>
    <property type="match status" value="1"/>
</dbReference>
<dbReference type="EMBL" id="JASBNA010000002">
    <property type="protein sequence ID" value="KAK7694744.1"/>
    <property type="molecule type" value="Genomic_DNA"/>
</dbReference>
<feature type="compositionally biased region" description="Polar residues" evidence="1">
    <location>
        <begin position="126"/>
        <end position="143"/>
    </location>
</feature>
<dbReference type="InterPro" id="IPR036420">
    <property type="entry name" value="BRCT_dom_sf"/>
</dbReference>